<keyword evidence="6" id="KW-0694">RNA-binding</keyword>
<dbReference type="GO" id="GO:0016787">
    <property type="term" value="F:hydrolase activity"/>
    <property type="evidence" value="ECO:0007669"/>
    <property type="project" value="UniProtKB-KW"/>
</dbReference>
<keyword evidence="7" id="KW-0346">Stress response</keyword>
<dbReference type="eggNOG" id="COG1724">
    <property type="taxonomic scope" value="Bacteria"/>
</dbReference>
<dbReference type="SUPFAM" id="SSF54786">
    <property type="entry name" value="YcfA/nrd intein domain"/>
    <property type="match status" value="1"/>
</dbReference>
<evidence type="ECO:0000313" key="8">
    <source>
        <dbReference type="EMBL" id="AFZ14165.1"/>
    </source>
</evidence>
<dbReference type="Gene3D" id="3.30.920.30">
    <property type="entry name" value="Hypothetical protein"/>
    <property type="match status" value="1"/>
</dbReference>
<dbReference type="HOGENOM" id="CLU_164851_6_4_3"/>
<evidence type="ECO:0000256" key="6">
    <source>
        <dbReference type="ARBA" id="ARBA00022884"/>
    </source>
</evidence>
<dbReference type="Pfam" id="PF07927">
    <property type="entry name" value="HicA_toxin"/>
    <property type="match status" value="1"/>
</dbReference>
<dbReference type="Proteomes" id="UP000010472">
    <property type="component" value="Chromosome"/>
</dbReference>
<keyword evidence="3" id="KW-0540">Nuclease</keyword>
<keyword evidence="9" id="KW-1185">Reference proteome</keyword>
<evidence type="ECO:0000256" key="7">
    <source>
        <dbReference type="ARBA" id="ARBA00023016"/>
    </source>
</evidence>
<reference evidence="8 9" key="1">
    <citation type="submission" date="2012-06" db="EMBL/GenBank/DDBJ databases">
        <title>Finished chromosome of genome of Crinalium epipsammum PCC 9333.</title>
        <authorList>
            <consortium name="US DOE Joint Genome Institute"/>
            <person name="Gugger M."/>
            <person name="Coursin T."/>
            <person name="Rippka R."/>
            <person name="Tandeau De Marsac N."/>
            <person name="Huntemann M."/>
            <person name="Wei C.-L."/>
            <person name="Han J."/>
            <person name="Detter J.C."/>
            <person name="Han C."/>
            <person name="Tapia R."/>
            <person name="Davenport K."/>
            <person name="Daligault H."/>
            <person name="Erkkila T."/>
            <person name="Gu W."/>
            <person name="Munk A.C.C."/>
            <person name="Teshima H."/>
            <person name="Xu Y."/>
            <person name="Chain P."/>
            <person name="Chen A."/>
            <person name="Krypides N."/>
            <person name="Mavromatis K."/>
            <person name="Markowitz V."/>
            <person name="Szeto E."/>
            <person name="Ivanova N."/>
            <person name="Mikhailova N."/>
            <person name="Ovchinnikova G."/>
            <person name="Pagani I."/>
            <person name="Pati A."/>
            <person name="Goodwin L."/>
            <person name="Peters L."/>
            <person name="Pitluck S."/>
            <person name="Woyke T."/>
            <person name="Kerfeld C."/>
        </authorList>
    </citation>
    <scope>NUCLEOTIDE SEQUENCE [LARGE SCALE GENOMIC DNA]</scope>
    <source>
        <strain evidence="8 9">PCC 9333</strain>
    </source>
</reference>
<dbReference type="InterPro" id="IPR038570">
    <property type="entry name" value="HicA_sf"/>
</dbReference>
<dbReference type="AlphaFoldDB" id="K9W405"/>
<protein>
    <submittedName>
        <fullName evidence="8">YcfA family protein</fullName>
    </submittedName>
</protein>
<organism evidence="8 9">
    <name type="scientific">Crinalium epipsammum PCC 9333</name>
    <dbReference type="NCBI Taxonomy" id="1173022"/>
    <lineage>
        <taxon>Bacteria</taxon>
        <taxon>Bacillati</taxon>
        <taxon>Cyanobacteriota</taxon>
        <taxon>Cyanophyceae</taxon>
        <taxon>Gomontiellales</taxon>
        <taxon>Gomontiellaceae</taxon>
        <taxon>Crinalium</taxon>
    </lineage>
</organism>
<proteinExistence type="inferred from homology"/>
<evidence type="ECO:0000256" key="2">
    <source>
        <dbReference type="ARBA" id="ARBA00022649"/>
    </source>
</evidence>
<dbReference type="OrthoDB" id="121656at2"/>
<keyword evidence="2" id="KW-1277">Toxin-antitoxin system</keyword>
<dbReference type="EMBL" id="CP003620">
    <property type="protein sequence ID" value="AFZ14165.1"/>
    <property type="molecule type" value="Genomic_DNA"/>
</dbReference>
<dbReference type="GO" id="GO:0003729">
    <property type="term" value="F:mRNA binding"/>
    <property type="evidence" value="ECO:0007669"/>
    <property type="project" value="InterPro"/>
</dbReference>
<sequence>MGKLRVLSAAEACQILAKHDFVQVRRKGSHIIMQRRLSYTTLTVPIPDYPELRIGTLQSIIRQSGLARYLFELEQ</sequence>
<keyword evidence="5" id="KW-0378">Hydrolase</keyword>
<keyword evidence="4" id="KW-0255">Endonuclease</keyword>
<evidence type="ECO:0000256" key="4">
    <source>
        <dbReference type="ARBA" id="ARBA00022759"/>
    </source>
</evidence>
<evidence type="ECO:0000256" key="1">
    <source>
        <dbReference type="ARBA" id="ARBA00006620"/>
    </source>
</evidence>
<dbReference type="GO" id="GO:0004519">
    <property type="term" value="F:endonuclease activity"/>
    <property type="evidence" value="ECO:0007669"/>
    <property type="project" value="UniProtKB-KW"/>
</dbReference>
<evidence type="ECO:0000256" key="3">
    <source>
        <dbReference type="ARBA" id="ARBA00022722"/>
    </source>
</evidence>
<name>K9W405_9CYAN</name>
<accession>K9W405</accession>
<evidence type="ECO:0000313" key="9">
    <source>
        <dbReference type="Proteomes" id="UP000010472"/>
    </source>
</evidence>
<gene>
    <name evidence="8" type="ORF">Cri9333_3334</name>
</gene>
<dbReference type="KEGG" id="cep:Cri9333_3334"/>
<comment type="similarity">
    <text evidence="1">Belongs to the HicA mRNA interferase family.</text>
</comment>
<evidence type="ECO:0000256" key="5">
    <source>
        <dbReference type="ARBA" id="ARBA00022801"/>
    </source>
</evidence>
<dbReference type="STRING" id="1173022.Cri9333_3334"/>
<dbReference type="InterPro" id="IPR012933">
    <property type="entry name" value="HicA_mRNA_interferase"/>
</dbReference>
<dbReference type="RefSeq" id="WP_015204271.1">
    <property type="nucleotide sequence ID" value="NC_019753.1"/>
</dbReference>